<dbReference type="AlphaFoldDB" id="A0A022QCQ7"/>
<dbReference type="PANTHER" id="PTHR23024">
    <property type="entry name" value="ARYLACETAMIDE DEACETYLASE"/>
    <property type="match status" value="1"/>
</dbReference>
<dbReference type="Pfam" id="PF07859">
    <property type="entry name" value="Abhydrolase_3"/>
    <property type="match status" value="1"/>
</dbReference>
<organism evidence="3 4">
    <name type="scientific">Erythranthe guttata</name>
    <name type="common">Yellow monkey flower</name>
    <name type="synonym">Mimulus guttatus</name>
    <dbReference type="NCBI Taxonomy" id="4155"/>
    <lineage>
        <taxon>Eukaryota</taxon>
        <taxon>Viridiplantae</taxon>
        <taxon>Streptophyta</taxon>
        <taxon>Embryophyta</taxon>
        <taxon>Tracheophyta</taxon>
        <taxon>Spermatophyta</taxon>
        <taxon>Magnoliopsida</taxon>
        <taxon>eudicotyledons</taxon>
        <taxon>Gunneridae</taxon>
        <taxon>Pentapetalae</taxon>
        <taxon>asterids</taxon>
        <taxon>lamiids</taxon>
        <taxon>Lamiales</taxon>
        <taxon>Phrymaceae</taxon>
        <taxon>Erythranthe</taxon>
    </lineage>
</organism>
<keyword evidence="4" id="KW-1185">Reference proteome</keyword>
<evidence type="ECO:0000256" key="1">
    <source>
        <dbReference type="ARBA" id="ARBA00010515"/>
    </source>
</evidence>
<dbReference type="OrthoDB" id="408631at2759"/>
<dbReference type="SUPFAM" id="SSF53474">
    <property type="entry name" value="alpha/beta-Hydrolases"/>
    <property type="match status" value="1"/>
</dbReference>
<dbReference type="Proteomes" id="UP000030748">
    <property type="component" value="Unassembled WGS sequence"/>
</dbReference>
<name>A0A022QCQ7_ERYGU</name>
<dbReference type="InterPro" id="IPR029058">
    <property type="entry name" value="AB_hydrolase_fold"/>
</dbReference>
<dbReference type="PhylomeDB" id="A0A022QCQ7"/>
<dbReference type="KEGG" id="egt:105971665"/>
<evidence type="ECO:0000259" key="2">
    <source>
        <dbReference type="Pfam" id="PF07859"/>
    </source>
</evidence>
<dbReference type="EMBL" id="KI632098">
    <property type="protein sequence ID" value="EYU25033.1"/>
    <property type="molecule type" value="Genomic_DNA"/>
</dbReference>
<dbReference type="Gene3D" id="3.40.50.1820">
    <property type="entry name" value="alpha/beta hydrolase"/>
    <property type="match status" value="1"/>
</dbReference>
<dbReference type="OMA" id="EEWIAKF"/>
<dbReference type="STRING" id="4155.A0A022QCQ7"/>
<proteinExistence type="inferred from homology"/>
<protein>
    <recommendedName>
        <fullName evidence="2">Alpha/beta hydrolase fold-3 domain-containing protein</fullName>
    </recommendedName>
</protein>
<evidence type="ECO:0000313" key="4">
    <source>
        <dbReference type="Proteomes" id="UP000030748"/>
    </source>
</evidence>
<dbReference type="InterPro" id="IPR013094">
    <property type="entry name" value="AB_hydrolase_3"/>
</dbReference>
<dbReference type="PANTHER" id="PTHR23024:SF546">
    <property type="entry name" value="CARBOXYLESTERASE 120-RELATED"/>
    <property type="match status" value="1"/>
</dbReference>
<accession>A0A022QCQ7</accession>
<gene>
    <name evidence="3" type="ORF">MIMGU_mgv1a010087mg</name>
</gene>
<evidence type="ECO:0000313" key="3">
    <source>
        <dbReference type="EMBL" id="EYU25033.1"/>
    </source>
</evidence>
<reference evidence="3 4" key="1">
    <citation type="journal article" date="2013" name="Proc. Natl. Acad. Sci. U.S.A.">
        <title>Fine-scale variation in meiotic recombination in Mimulus inferred from population shotgun sequencing.</title>
        <authorList>
            <person name="Hellsten U."/>
            <person name="Wright K.M."/>
            <person name="Jenkins J."/>
            <person name="Shu S."/>
            <person name="Yuan Y."/>
            <person name="Wessler S.R."/>
            <person name="Schmutz J."/>
            <person name="Willis J.H."/>
            <person name="Rokhsar D.S."/>
        </authorList>
    </citation>
    <scope>NUCLEOTIDE SEQUENCE [LARGE SCALE GENOMIC DNA]</scope>
    <source>
        <strain evidence="4">cv. DUN x IM62</strain>
    </source>
</reference>
<dbReference type="eggNOG" id="KOG1515">
    <property type="taxonomic scope" value="Eukaryota"/>
</dbReference>
<comment type="similarity">
    <text evidence="1">Belongs to the 'GDXG' lipolytic enzyme family.</text>
</comment>
<feature type="domain" description="Alpha/beta hydrolase fold-3" evidence="2">
    <location>
        <begin position="79"/>
        <end position="300"/>
    </location>
</feature>
<sequence>MASIDPNIDPYGYLGITQNSDGSITRRPEFLATCTADSDPKSPVLIKDIPINQQNNTWARLYLPAPESGAAPATKRPLLVYYHGGGFILCSAASSIFHAFCSRLAAEIPALVVSVEYRLAPEHRLPAAYDDSAEALDWIRTAGDEWLTDYADFSNCFLMGTSAGGNIAYHVGLRECVDVDQPKPLKIQGLILHQPFFGGVERTPSEIRLAGDKVLPPLLSDIMWDLSLPVGVDQDHEYSNPIRAVRLDVVEKVKDQGLRLLVTGCDGDPLVDRQIELVKMLKDKGVDVVDQFSDGGFHGCEIFDDSKAIVLYAALKKFVLNS</sequence>
<dbReference type="GO" id="GO:0016787">
    <property type="term" value="F:hydrolase activity"/>
    <property type="evidence" value="ECO:0007669"/>
    <property type="project" value="InterPro"/>
</dbReference>
<dbReference type="InterPro" id="IPR050466">
    <property type="entry name" value="Carboxylest/Gibb_receptor"/>
</dbReference>